<dbReference type="InterPro" id="IPR013249">
    <property type="entry name" value="RNA_pol_sigma70_r4_t2"/>
</dbReference>
<dbReference type="InterPro" id="IPR036388">
    <property type="entry name" value="WH-like_DNA-bd_sf"/>
</dbReference>
<evidence type="ECO:0000256" key="4">
    <source>
        <dbReference type="ARBA" id="ARBA00023163"/>
    </source>
</evidence>
<evidence type="ECO:0000256" key="3">
    <source>
        <dbReference type="ARBA" id="ARBA00023082"/>
    </source>
</evidence>
<evidence type="ECO:0000313" key="7">
    <source>
        <dbReference type="EMBL" id="MBN7809961.1"/>
    </source>
</evidence>
<dbReference type="PANTHER" id="PTHR43133:SF46">
    <property type="entry name" value="RNA POLYMERASE SIGMA-70 FACTOR ECF SUBFAMILY"/>
    <property type="match status" value="1"/>
</dbReference>
<feature type="domain" description="RNA polymerase sigma-70 region 2" evidence="5">
    <location>
        <begin position="48"/>
        <end position="115"/>
    </location>
</feature>
<comment type="caution">
    <text evidence="7">The sequence shown here is derived from an EMBL/GenBank/DDBJ whole genome shotgun (WGS) entry which is preliminary data.</text>
</comment>
<dbReference type="Proteomes" id="UP000664317">
    <property type="component" value="Unassembled WGS sequence"/>
</dbReference>
<evidence type="ECO:0000256" key="2">
    <source>
        <dbReference type="ARBA" id="ARBA00023015"/>
    </source>
</evidence>
<evidence type="ECO:0000313" key="8">
    <source>
        <dbReference type="Proteomes" id="UP000664317"/>
    </source>
</evidence>
<dbReference type="Pfam" id="PF08281">
    <property type="entry name" value="Sigma70_r4_2"/>
    <property type="match status" value="1"/>
</dbReference>
<name>A0ABS3BYS2_9BACT</name>
<dbReference type="InterPro" id="IPR013324">
    <property type="entry name" value="RNA_pol_sigma_r3/r4-like"/>
</dbReference>
<proteinExistence type="inferred from homology"/>
<dbReference type="CDD" id="cd06171">
    <property type="entry name" value="Sigma70_r4"/>
    <property type="match status" value="1"/>
</dbReference>
<dbReference type="RefSeq" id="WP_206576752.1">
    <property type="nucleotide sequence ID" value="NZ_JAFKCT010000001.1"/>
</dbReference>
<dbReference type="Pfam" id="PF04542">
    <property type="entry name" value="Sigma70_r2"/>
    <property type="match status" value="1"/>
</dbReference>
<dbReference type="Gene3D" id="1.10.10.10">
    <property type="entry name" value="Winged helix-like DNA-binding domain superfamily/Winged helix DNA-binding domain"/>
    <property type="match status" value="1"/>
</dbReference>
<keyword evidence="4" id="KW-0804">Transcription</keyword>
<protein>
    <submittedName>
        <fullName evidence="7">Sigma-70 family RNA polymerase sigma factor</fullName>
    </submittedName>
</protein>
<gene>
    <name evidence="7" type="ORF">J0A68_03275</name>
</gene>
<organism evidence="7 8">
    <name type="scientific">Algoriphagus oliviformis</name>
    <dbReference type="NCBI Taxonomy" id="2811231"/>
    <lineage>
        <taxon>Bacteria</taxon>
        <taxon>Pseudomonadati</taxon>
        <taxon>Bacteroidota</taxon>
        <taxon>Cytophagia</taxon>
        <taxon>Cytophagales</taxon>
        <taxon>Cyclobacteriaceae</taxon>
        <taxon>Algoriphagus</taxon>
    </lineage>
</organism>
<dbReference type="SUPFAM" id="SSF88659">
    <property type="entry name" value="Sigma3 and sigma4 domains of RNA polymerase sigma factors"/>
    <property type="match status" value="1"/>
</dbReference>
<evidence type="ECO:0000256" key="1">
    <source>
        <dbReference type="ARBA" id="ARBA00010641"/>
    </source>
</evidence>
<dbReference type="Gene3D" id="1.10.1740.10">
    <property type="match status" value="1"/>
</dbReference>
<keyword evidence="8" id="KW-1185">Reference proteome</keyword>
<keyword evidence="2" id="KW-0805">Transcription regulation</keyword>
<dbReference type="PANTHER" id="PTHR43133">
    <property type="entry name" value="RNA POLYMERASE ECF-TYPE SIGMA FACTO"/>
    <property type="match status" value="1"/>
</dbReference>
<keyword evidence="3" id="KW-0731">Sigma factor</keyword>
<sequence>MNKNPKSSAEKTVVPLRHFETIKIYEDKSDQEIWKSFNLGDETAFNYIYRTYVKDLYRYGWQYSKDGDLVKDCIQNLFIYLRRKRGELSEVANIRAYLYRCIQAEISKNRKNEARFRHAEADYHEGTFAMEVSPETSLIDSESALSRHELLAKSLNQLTPKQRKALLLFYEDGLSYREISALMEFSEVKTARKLIYRAIASLKDLLKPTTNR</sequence>
<reference evidence="7 8" key="1">
    <citation type="submission" date="2021-03" db="EMBL/GenBank/DDBJ databases">
        <title>novel species isolated from a fishpond in China.</title>
        <authorList>
            <person name="Lu H."/>
            <person name="Cai Z."/>
        </authorList>
    </citation>
    <scope>NUCLEOTIDE SEQUENCE [LARGE SCALE GENOMIC DNA]</scope>
    <source>
        <strain evidence="7 8">H41</strain>
    </source>
</reference>
<dbReference type="NCBIfam" id="TIGR02937">
    <property type="entry name" value="sigma70-ECF"/>
    <property type="match status" value="1"/>
</dbReference>
<evidence type="ECO:0000259" key="6">
    <source>
        <dbReference type="Pfam" id="PF08281"/>
    </source>
</evidence>
<comment type="similarity">
    <text evidence="1">Belongs to the sigma-70 factor family. ECF subfamily.</text>
</comment>
<dbReference type="InterPro" id="IPR014284">
    <property type="entry name" value="RNA_pol_sigma-70_dom"/>
</dbReference>
<accession>A0ABS3BYS2</accession>
<dbReference type="InterPro" id="IPR039425">
    <property type="entry name" value="RNA_pol_sigma-70-like"/>
</dbReference>
<feature type="domain" description="RNA polymerase sigma factor 70 region 4 type 2" evidence="6">
    <location>
        <begin position="149"/>
        <end position="201"/>
    </location>
</feature>
<dbReference type="SUPFAM" id="SSF88946">
    <property type="entry name" value="Sigma2 domain of RNA polymerase sigma factors"/>
    <property type="match status" value="1"/>
</dbReference>
<evidence type="ECO:0000259" key="5">
    <source>
        <dbReference type="Pfam" id="PF04542"/>
    </source>
</evidence>
<dbReference type="EMBL" id="JAFKCT010000001">
    <property type="protein sequence ID" value="MBN7809961.1"/>
    <property type="molecule type" value="Genomic_DNA"/>
</dbReference>
<dbReference type="InterPro" id="IPR007627">
    <property type="entry name" value="RNA_pol_sigma70_r2"/>
</dbReference>
<dbReference type="InterPro" id="IPR013325">
    <property type="entry name" value="RNA_pol_sigma_r2"/>
</dbReference>